<dbReference type="Proteomes" id="UP000580043">
    <property type="component" value="Unassembled WGS sequence"/>
</dbReference>
<dbReference type="GO" id="GO:0005524">
    <property type="term" value="F:ATP binding"/>
    <property type="evidence" value="ECO:0007669"/>
    <property type="project" value="UniProtKB-KW"/>
</dbReference>
<dbReference type="AlphaFoldDB" id="A0A848G1B2"/>
<comment type="subcellular location">
    <subcellularLocation>
        <location evidence="2">Membrane</location>
        <topology evidence="2">Multi-pass membrane protein</topology>
    </subcellularLocation>
</comment>
<dbReference type="Pfam" id="PF00512">
    <property type="entry name" value="HisKA"/>
    <property type="match status" value="1"/>
</dbReference>
<evidence type="ECO:0000256" key="8">
    <source>
        <dbReference type="ARBA" id="ARBA00022777"/>
    </source>
</evidence>
<evidence type="ECO:0000256" key="4">
    <source>
        <dbReference type="ARBA" id="ARBA00022553"/>
    </source>
</evidence>
<evidence type="ECO:0000256" key="1">
    <source>
        <dbReference type="ARBA" id="ARBA00000085"/>
    </source>
</evidence>
<dbReference type="PANTHER" id="PTHR45569">
    <property type="entry name" value="SENSOR PROTEIN KDPD"/>
    <property type="match status" value="1"/>
</dbReference>
<keyword evidence="8" id="KW-0418">Kinase</keyword>
<dbReference type="Gene3D" id="1.20.120.620">
    <property type="entry name" value="Backbone structure of the membrane domain of e. Coli histidine kinase receptor kdpd"/>
    <property type="match status" value="1"/>
</dbReference>
<evidence type="ECO:0000256" key="7">
    <source>
        <dbReference type="ARBA" id="ARBA00022741"/>
    </source>
</evidence>
<keyword evidence="6 13" id="KW-0812">Transmembrane</keyword>
<sequence>MRLPNLMFLMPALRSPDFPTVLRRYGLAVGVCGLTAALIFPFQPALDLPNTVMLFLLAVVLVAVLAGRGAAVLASVLGVALFDFLFVPPRFSLEVSHARHLLTFVVMLVVSLVVGQLTAGLRAQATEAARRERLARALYDLARELAGAMSVAQVADAVERFLLVRGDARGRLVLPADQGPALPCAGDGELDVPDEVLREVMADGHPSRLPRRGGRCCDLLPLAGATRNRGVLLVLRRGDDAAMAPLLEGLAALVVTAVERLHFVEVAQAAQLEAVSERLRSTLLSALSHDVRTPLTALYGLADSMLTGPRPLPEEARVNALAIRDQAFRLNGMVGNLLDMARLRSGRVELRREWQPAEEVVGASLKLLESVLAGRVLRVEGLGEQPLLEIDAVLMERVFCNLLENAAKYSPAESPIVLSAHDAGEAVEFRVVSGGTGFPPDRLEQVFALFERGQAEVPIAGMGLGLAICRTIVEAHGGRIRAFNPAQGGGCVVFTLPKGTPPPFELEAAGEVPTHA</sequence>
<evidence type="ECO:0000256" key="9">
    <source>
        <dbReference type="ARBA" id="ARBA00022840"/>
    </source>
</evidence>
<dbReference type="Gene3D" id="1.10.287.130">
    <property type="match status" value="1"/>
</dbReference>
<reference evidence="15 16" key="1">
    <citation type="submission" date="2020-04" db="EMBL/GenBank/DDBJ databases">
        <title>Zoogloea sp. G-4-1-14 isolated from soil.</title>
        <authorList>
            <person name="Dahal R.H."/>
        </authorList>
    </citation>
    <scope>NUCLEOTIDE SEQUENCE [LARGE SCALE GENOMIC DNA]</scope>
    <source>
        <strain evidence="15 16">G-4-1-14</strain>
    </source>
</reference>
<evidence type="ECO:0000259" key="14">
    <source>
        <dbReference type="PROSITE" id="PS50109"/>
    </source>
</evidence>
<dbReference type="SMART" id="SM00388">
    <property type="entry name" value="HisKA"/>
    <property type="match status" value="1"/>
</dbReference>
<dbReference type="InterPro" id="IPR025201">
    <property type="entry name" value="KdpD_TM"/>
</dbReference>
<dbReference type="SUPFAM" id="SSF47384">
    <property type="entry name" value="Homodimeric domain of signal transducing histidine kinase"/>
    <property type="match status" value="1"/>
</dbReference>
<evidence type="ECO:0000256" key="2">
    <source>
        <dbReference type="ARBA" id="ARBA00004141"/>
    </source>
</evidence>
<keyword evidence="16" id="KW-1185">Reference proteome</keyword>
<dbReference type="EC" id="2.7.13.3" evidence="3"/>
<organism evidence="15 16">
    <name type="scientific">Zoogloea dura</name>
    <dbReference type="NCBI Taxonomy" id="2728840"/>
    <lineage>
        <taxon>Bacteria</taxon>
        <taxon>Pseudomonadati</taxon>
        <taxon>Pseudomonadota</taxon>
        <taxon>Betaproteobacteria</taxon>
        <taxon>Rhodocyclales</taxon>
        <taxon>Zoogloeaceae</taxon>
        <taxon>Zoogloea</taxon>
    </lineage>
</organism>
<dbReference type="InterPro" id="IPR038318">
    <property type="entry name" value="KdpD_sf"/>
</dbReference>
<keyword evidence="10 13" id="KW-1133">Transmembrane helix</keyword>
<feature type="transmembrane region" description="Helical" evidence="13">
    <location>
        <begin position="99"/>
        <end position="121"/>
    </location>
</feature>
<evidence type="ECO:0000256" key="6">
    <source>
        <dbReference type="ARBA" id="ARBA00022692"/>
    </source>
</evidence>
<dbReference type="InterPro" id="IPR036097">
    <property type="entry name" value="HisK_dim/P_sf"/>
</dbReference>
<comment type="catalytic activity">
    <reaction evidence="1">
        <text>ATP + protein L-histidine = ADP + protein N-phospho-L-histidine.</text>
        <dbReference type="EC" id="2.7.13.3"/>
    </reaction>
</comment>
<feature type="transmembrane region" description="Helical" evidence="13">
    <location>
        <begin position="21"/>
        <end position="42"/>
    </location>
</feature>
<gene>
    <name evidence="15" type="ORF">HHL15_04160</name>
</gene>
<keyword evidence="11" id="KW-0902">Two-component regulatory system</keyword>
<dbReference type="EMBL" id="JABBGA010000002">
    <property type="protein sequence ID" value="NML24919.1"/>
    <property type="molecule type" value="Genomic_DNA"/>
</dbReference>
<dbReference type="Gene3D" id="3.30.450.40">
    <property type="match status" value="1"/>
</dbReference>
<dbReference type="InterPro" id="IPR003661">
    <property type="entry name" value="HisK_dim/P_dom"/>
</dbReference>
<dbReference type="Pfam" id="PF02518">
    <property type="entry name" value="HATPase_c"/>
    <property type="match status" value="1"/>
</dbReference>
<comment type="caution">
    <text evidence="15">The sequence shown here is derived from an EMBL/GenBank/DDBJ whole genome shotgun (WGS) entry which is preliminary data.</text>
</comment>
<dbReference type="Gene3D" id="3.30.565.10">
    <property type="entry name" value="Histidine kinase-like ATPase, C-terminal domain"/>
    <property type="match status" value="1"/>
</dbReference>
<keyword evidence="7" id="KW-0547">Nucleotide-binding</keyword>
<evidence type="ECO:0000256" key="3">
    <source>
        <dbReference type="ARBA" id="ARBA00012438"/>
    </source>
</evidence>
<name>A0A848G1B2_9RHOO</name>
<dbReference type="CDD" id="cd00075">
    <property type="entry name" value="HATPase"/>
    <property type="match status" value="1"/>
</dbReference>
<dbReference type="InterPro" id="IPR005467">
    <property type="entry name" value="His_kinase_dom"/>
</dbReference>
<evidence type="ECO:0000256" key="13">
    <source>
        <dbReference type="SAM" id="Phobius"/>
    </source>
</evidence>
<dbReference type="GO" id="GO:0000155">
    <property type="term" value="F:phosphorelay sensor kinase activity"/>
    <property type="evidence" value="ECO:0007669"/>
    <property type="project" value="InterPro"/>
</dbReference>
<dbReference type="PANTHER" id="PTHR45569:SF1">
    <property type="entry name" value="SENSOR PROTEIN KDPD"/>
    <property type="match status" value="1"/>
</dbReference>
<evidence type="ECO:0000256" key="10">
    <source>
        <dbReference type="ARBA" id="ARBA00022989"/>
    </source>
</evidence>
<dbReference type="SUPFAM" id="SSF55874">
    <property type="entry name" value="ATPase domain of HSP90 chaperone/DNA topoisomerase II/histidine kinase"/>
    <property type="match status" value="1"/>
</dbReference>
<accession>A0A848G1B2</accession>
<dbReference type="RefSeq" id="WP_169144557.1">
    <property type="nucleotide sequence ID" value="NZ_JABBGA010000002.1"/>
</dbReference>
<dbReference type="InterPro" id="IPR036890">
    <property type="entry name" value="HATPase_C_sf"/>
</dbReference>
<protein>
    <recommendedName>
        <fullName evidence="3">histidine kinase</fullName>
        <ecNumber evidence="3">2.7.13.3</ecNumber>
    </recommendedName>
</protein>
<dbReference type="PROSITE" id="PS50109">
    <property type="entry name" value="HIS_KIN"/>
    <property type="match status" value="1"/>
</dbReference>
<feature type="transmembrane region" description="Helical" evidence="13">
    <location>
        <begin position="54"/>
        <end position="87"/>
    </location>
</feature>
<dbReference type="InterPro" id="IPR003594">
    <property type="entry name" value="HATPase_dom"/>
</dbReference>
<evidence type="ECO:0000313" key="16">
    <source>
        <dbReference type="Proteomes" id="UP000580043"/>
    </source>
</evidence>
<keyword evidence="4" id="KW-0597">Phosphoprotein</keyword>
<evidence type="ECO:0000256" key="5">
    <source>
        <dbReference type="ARBA" id="ARBA00022679"/>
    </source>
</evidence>
<keyword evidence="9" id="KW-0067">ATP-binding</keyword>
<feature type="domain" description="Histidine kinase" evidence="14">
    <location>
        <begin position="286"/>
        <end position="500"/>
    </location>
</feature>
<dbReference type="CDD" id="cd00082">
    <property type="entry name" value="HisKA"/>
    <property type="match status" value="1"/>
</dbReference>
<keyword evidence="5" id="KW-0808">Transferase</keyword>
<dbReference type="SMART" id="SM00387">
    <property type="entry name" value="HATPase_c"/>
    <property type="match status" value="1"/>
</dbReference>
<dbReference type="InterPro" id="IPR052023">
    <property type="entry name" value="Histidine_kinase_KdpD"/>
</dbReference>
<dbReference type="PRINTS" id="PR00344">
    <property type="entry name" value="BCTRLSENSOR"/>
</dbReference>
<evidence type="ECO:0000313" key="15">
    <source>
        <dbReference type="EMBL" id="NML24919.1"/>
    </source>
</evidence>
<evidence type="ECO:0000256" key="12">
    <source>
        <dbReference type="ARBA" id="ARBA00023136"/>
    </source>
</evidence>
<dbReference type="Pfam" id="PF13493">
    <property type="entry name" value="DUF4118"/>
    <property type="match status" value="1"/>
</dbReference>
<keyword evidence="12 13" id="KW-0472">Membrane</keyword>
<evidence type="ECO:0000256" key="11">
    <source>
        <dbReference type="ARBA" id="ARBA00023012"/>
    </source>
</evidence>
<dbReference type="GO" id="GO:0005886">
    <property type="term" value="C:plasma membrane"/>
    <property type="evidence" value="ECO:0007669"/>
    <property type="project" value="TreeGrafter"/>
</dbReference>
<proteinExistence type="predicted"/>
<dbReference type="InterPro" id="IPR029016">
    <property type="entry name" value="GAF-like_dom_sf"/>
</dbReference>
<dbReference type="InterPro" id="IPR004358">
    <property type="entry name" value="Sig_transdc_His_kin-like_C"/>
</dbReference>